<feature type="domain" description="RRM" evidence="2">
    <location>
        <begin position="5"/>
        <end position="82"/>
    </location>
</feature>
<keyword evidence="1" id="KW-0694">RNA-binding</keyword>
<dbReference type="AlphaFoldDB" id="A0AA38TL42"/>
<name>A0AA38TL42_9ASTR</name>
<organism evidence="3 4">
    <name type="scientific">Centaurea solstitialis</name>
    <name type="common">yellow star-thistle</name>
    <dbReference type="NCBI Taxonomy" id="347529"/>
    <lineage>
        <taxon>Eukaryota</taxon>
        <taxon>Viridiplantae</taxon>
        <taxon>Streptophyta</taxon>
        <taxon>Embryophyta</taxon>
        <taxon>Tracheophyta</taxon>
        <taxon>Spermatophyta</taxon>
        <taxon>Magnoliopsida</taxon>
        <taxon>eudicotyledons</taxon>
        <taxon>Gunneridae</taxon>
        <taxon>Pentapetalae</taxon>
        <taxon>asterids</taxon>
        <taxon>campanulids</taxon>
        <taxon>Asterales</taxon>
        <taxon>Asteraceae</taxon>
        <taxon>Carduoideae</taxon>
        <taxon>Cardueae</taxon>
        <taxon>Centaureinae</taxon>
        <taxon>Centaurea</taxon>
    </lineage>
</organism>
<evidence type="ECO:0000259" key="2">
    <source>
        <dbReference type="PROSITE" id="PS50102"/>
    </source>
</evidence>
<dbReference type="PROSITE" id="PS50102">
    <property type="entry name" value="RRM"/>
    <property type="match status" value="1"/>
</dbReference>
<proteinExistence type="predicted"/>
<evidence type="ECO:0000313" key="3">
    <source>
        <dbReference type="EMBL" id="KAJ9553482.1"/>
    </source>
</evidence>
<accession>A0AA38TL42</accession>
<comment type="caution">
    <text evidence="3">The sequence shown here is derived from an EMBL/GenBank/DDBJ whole genome shotgun (WGS) entry which is preliminary data.</text>
</comment>
<dbReference type="InterPro" id="IPR035979">
    <property type="entry name" value="RBD_domain_sf"/>
</dbReference>
<evidence type="ECO:0000313" key="4">
    <source>
        <dbReference type="Proteomes" id="UP001172457"/>
    </source>
</evidence>
<gene>
    <name evidence="3" type="ORF">OSB04_017527</name>
</gene>
<sequence>MDTQEELKTGGFKATTEVSYLWKIFKNYGVVKDIYLARKTLKCGRKFGFVRFRKDEGYPQLEKRLNNIWIGLFKLRVYRAYSRSGYENIIPKQRKEGFKVDRRRSYAEVVSGNKEDVNLKREEDSSDGIQEILGNWSPVKKLEPYLKLCTVGEIKNTDHLESIRMLSREKLIGIDEVKLLGGRQILLKFSDEERLSGVVENKNHGIHFWVKDLSRWSVGFRNSQRLVWLKISGMPLHSWCEEVFSEIASKWGTVQNVGFFCDPRIKLIRRTLSVTLKYLVTLDV</sequence>
<dbReference type="Pfam" id="PF00076">
    <property type="entry name" value="RRM_1"/>
    <property type="match status" value="1"/>
</dbReference>
<dbReference type="Proteomes" id="UP001172457">
    <property type="component" value="Chromosome 4"/>
</dbReference>
<dbReference type="GO" id="GO:0003723">
    <property type="term" value="F:RNA binding"/>
    <property type="evidence" value="ECO:0007669"/>
    <property type="project" value="UniProtKB-UniRule"/>
</dbReference>
<protein>
    <recommendedName>
        <fullName evidence="2">RRM domain-containing protein</fullName>
    </recommendedName>
</protein>
<dbReference type="Gene3D" id="3.30.70.330">
    <property type="match status" value="1"/>
</dbReference>
<reference evidence="3" key="1">
    <citation type="submission" date="2023-03" db="EMBL/GenBank/DDBJ databases">
        <title>Chromosome-scale reference genome and RAD-based genetic map of yellow starthistle (Centaurea solstitialis) reveal putative structural variation and QTLs associated with invader traits.</title>
        <authorList>
            <person name="Reatini B."/>
            <person name="Cang F.A."/>
            <person name="Jiang Q."/>
            <person name="Mckibben M.T.W."/>
            <person name="Barker M.S."/>
            <person name="Rieseberg L.H."/>
            <person name="Dlugosch K.M."/>
        </authorList>
    </citation>
    <scope>NUCLEOTIDE SEQUENCE</scope>
    <source>
        <strain evidence="3">CAN-66</strain>
        <tissue evidence="3">Leaf</tissue>
    </source>
</reference>
<keyword evidence="4" id="KW-1185">Reference proteome</keyword>
<dbReference type="SUPFAM" id="SSF54928">
    <property type="entry name" value="RNA-binding domain, RBD"/>
    <property type="match status" value="1"/>
</dbReference>
<dbReference type="CDD" id="cd00590">
    <property type="entry name" value="RRM_SF"/>
    <property type="match status" value="1"/>
</dbReference>
<dbReference type="InterPro" id="IPR000504">
    <property type="entry name" value="RRM_dom"/>
</dbReference>
<dbReference type="InterPro" id="IPR012677">
    <property type="entry name" value="Nucleotide-bd_a/b_plait_sf"/>
</dbReference>
<evidence type="ECO:0000256" key="1">
    <source>
        <dbReference type="PROSITE-ProRule" id="PRU00176"/>
    </source>
</evidence>
<dbReference type="EMBL" id="JARYMX010000004">
    <property type="protein sequence ID" value="KAJ9553482.1"/>
    <property type="molecule type" value="Genomic_DNA"/>
</dbReference>